<dbReference type="RefSeq" id="YP_008532066.1">
    <property type="nucleotide sequence ID" value="NC_022343.1"/>
</dbReference>
<organismHost>
    <name type="scientific">Klebsiella</name>
    <dbReference type="NCBI Taxonomy" id="570"/>
</organismHost>
<dbReference type="OrthoDB" id="26354at10239"/>
<sequence>MPGVKIMTMAKRRARHGKTNGDGKMQTLIRKIFLDKKGMESKVEIITTQKLFEKGETRYYLNVFLYLPECSLNRDITQPDGTVIRWEIAKQEDVEHDTTL</sequence>
<dbReference type="KEGG" id="vg:16836184"/>
<name>S6CLR4_BPK05</name>
<dbReference type="EMBL" id="AB797215">
    <property type="protein sequence ID" value="BAN78465.1"/>
    <property type="molecule type" value="Genomic_DNA"/>
</dbReference>
<organism evidence="1 2">
    <name type="scientific">Klebsiella phage 0507-KN2-1</name>
    <name type="common">Taipeivirus 0507KN21</name>
    <dbReference type="NCBI Taxonomy" id="2991282"/>
    <lineage>
        <taxon>Viruses</taxon>
        <taxon>Duplodnaviria</taxon>
        <taxon>Heunggongvirae</taxon>
        <taxon>Uroviricota</taxon>
        <taxon>Caudoviricetes</taxon>
        <taxon>Pantevenvirales</taxon>
        <taxon>Ackermannviridae</taxon>
        <taxon>Taipeivirus</taxon>
        <taxon>Taipeivirus 0507KN21</taxon>
    </lineage>
</organism>
<protein>
    <submittedName>
        <fullName evidence="1">Uncharacterized protein</fullName>
    </submittedName>
</protein>
<reference evidence="1 2" key="1">
    <citation type="journal article" date="2013" name="PLoS ONE">
        <title>Isolation of a Bacteriophage Specific for a New Capsular Type of Klebsiella pneumoniae and Characterization of Its Polysaccharide Depolymerase.</title>
        <authorList>
            <person name="Hsu C.R."/>
            <person name="Lin T.L."/>
            <person name="Pan Y.J."/>
            <person name="Hsieh P.F."/>
            <person name="Wang J.T."/>
        </authorList>
    </citation>
    <scope>NUCLEOTIDE SEQUENCE [LARGE SCALE GENOMIC DNA]</scope>
    <source>
        <strain evidence="1 2">0507-KN2-1</strain>
    </source>
</reference>
<accession>S6CLR4</accession>
<keyword evidence="2" id="KW-1185">Reference proteome</keyword>
<dbReference type="Proteomes" id="UP000015925">
    <property type="component" value="Segment"/>
</dbReference>
<evidence type="ECO:0000313" key="2">
    <source>
        <dbReference type="Proteomes" id="UP000015925"/>
    </source>
</evidence>
<dbReference type="GeneID" id="16836184"/>
<evidence type="ECO:0000313" key="1">
    <source>
        <dbReference type="EMBL" id="BAN78465.1"/>
    </source>
</evidence>
<proteinExistence type="predicted"/>